<comment type="caution">
    <text evidence="2">The sequence shown here is derived from an EMBL/GenBank/DDBJ whole genome shotgun (WGS) entry which is preliminary data.</text>
</comment>
<dbReference type="Pfam" id="PF05175">
    <property type="entry name" value="MTS"/>
    <property type="match status" value="1"/>
</dbReference>
<dbReference type="STRING" id="378794.GCA_001570625_00318"/>
<dbReference type="GO" id="GO:0032259">
    <property type="term" value="P:methylation"/>
    <property type="evidence" value="ECO:0007669"/>
    <property type="project" value="UniProtKB-KW"/>
</dbReference>
<dbReference type="EMBL" id="DNZF01000255">
    <property type="protein sequence ID" value="HBK54611.1"/>
    <property type="molecule type" value="Genomic_DNA"/>
</dbReference>
<keyword evidence="2" id="KW-0489">Methyltransferase</keyword>
<name>A0A354Z0X8_9FIRM</name>
<proteinExistence type="predicted"/>
<accession>A0A354Z0X8</accession>
<dbReference type="GO" id="GO:0008168">
    <property type="term" value="F:methyltransferase activity"/>
    <property type="evidence" value="ECO:0007669"/>
    <property type="project" value="UniProtKB-KW"/>
</dbReference>
<dbReference type="Gene3D" id="3.40.50.150">
    <property type="entry name" value="Vaccinia Virus protein VP39"/>
    <property type="match status" value="1"/>
</dbReference>
<dbReference type="Proteomes" id="UP000263273">
    <property type="component" value="Unassembled WGS sequence"/>
</dbReference>
<dbReference type="InterPro" id="IPR007848">
    <property type="entry name" value="Small_mtfrase_dom"/>
</dbReference>
<gene>
    <name evidence="2" type="ORF">DDZ44_11805</name>
</gene>
<dbReference type="PANTHER" id="PTHR47739:SF1">
    <property type="entry name" value="TRNA1(VAL) (ADENINE(37)-N6)-METHYLTRANSFERASE"/>
    <property type="match status" value="1"/>
</dbReference>
<dbReference type="InterPro" id="IPR050210">
    <property type="entry name" value="tRNA_Adenine-N(6)_MTase"/>
</dbReference>
<dbReference type="SUPFAM" id="SSF53335">
    <property type="entry name" value="S-adenosyl-L-methionine-dependent methyltransferases"/>
    <property type="match status" value="1"/>
</dbReference>
<protein>
    <submittedName>
        <fullName evidence="2">tRNA1(Val) (Adenine(37)-N6)-methyltransferase</fullName>
    </submittedName>
</protein>
<evidence type="ECO:0000313" key="2">
    <source>
        <dbReference type="EMBL" id="HBK54611.1"/>
    </source>
</evidence>
<sequence>MDKVNMMPDDQEESLDDLVLGGMKLFQSREGYRFSLDAILLAHFPVLDGIKQAVDLGTGNGVIALLLAYRAPSLRVTGIEIQEKMIKRARKNIAFNHLEERIDLIQADIKNPKEYLPPQGAELVVSNPPFWKKGEGKLSLNPEKAIARHELEVELADLVRAAAYILLPRGCFCLIQRAERIQEIARLFSANGLVLRRIRPVYPLPEREARMILLEGQKGGAGGLTILPPLFVYESPGVYSAELQKLYGFSK</sequence>
<reference evidence="2 3" key="1">
    <citation type="journal article" date="2018" name="Nat. Biotechnol.">
        <title>A standardized bacterial taxonomy based on genome phylogeny substantially revises the tree of life.</title>
        <authorList>
            <person name="Parks D.H."/>
            <person name="Chuvochina M."/>
            <person name="Waite D.W."/>
            <person name="Rinke C."/>
            <person name="Skarshewski A."/>
            <person name="Chaumeil P.A."/>
            <person name="Hugenholtz P."/>
        </authorList>
    </citation>
    <scope>NUCLEOTIDE SEQUENCE [LARGE SCALE GENOMIC DNA]</scope>
    <source>
        <strain evidence="2">UBA10948</strain>
    </source>
</reference>
<dbReference type="AlphaFoldDB" id="A0A354Z0X8"/>
<dbReference type="RefSeq" id="WP_061212891.1">
    <property type="nucleotide sequence ID" value="NZ_DCDX01000174.1"/>
</dbReference>
<keyword evidence="2" id="KW-0808">Transferase</keyword>
<dbReference type="CDD" id="cd02440">
    <property type="entry name" value="AdoMet_MTases"/>
    <property type="match status" value="1"/>
</dbReference>
<evidence type="ECO:0000259" key="1">
    <source>
        <dbReference type="Pfam" id="PF05175"/>
    </source>
</evidence>
<organism evidence="2 3">
    <name type="scientific">Syntrophomonas wolfei</name>
    <dbReference type="NCBI Taxonomy" id="863"/>
    <lineage>
        <taxon>Bacteria</taxon>
        <taxon>Bacillati</taxon>
        <taxon>Bacillota</taxon>
        <taxon>Clostridia</taxon>
        <taxon>Eubacteriales</taxon>
        <taxon>Syntrophomonadaceae</taxon>
        <taxon>Syntrophomonas</taxon>
    </lineage>
</organism>
<evidence type="ECO:0000313" key="3">
    <source>
        <dbReference type="Proteomes" id="UP000263273"/>
    </source>
</evidence>
<dbReference type="PANTHER" id="PTHR47739">
    <property type="entry name" value="TRNA1(VAL) (ADENINE(37)-N6)-METHYLTRANSFERASE"/>
    <property type="match status" value="1"/>
</dbReference>
<dbReference type="InterPro" id="IPR029063">
    <property type="entry name" value="SAM-dependent_MTases_sf"/>
</dbReference>
<feature type="domain" description="Methyltransferase small" evidence="1">
    <location>
        <begin position="39"/>
        <end position="136"/>
    </location>
</feature>